<dbReference type="InterPro" id="IPR000792">
    <property type="entry name" value="Tscrpt_reg_LuxR_C"/>
</dbReference>
<reference evidence="6" key="1">
    <citation type="submission" date="2020-01" db="EMBL/GenBank/DDBJ databases">
        <title>Insect and environment-associated Actinomycetes.</title>
        <authorList>
            <person name="Currrie C."/>
            <person name="Chevrette M."/>
            <person name="Carlson C."/>
            <person name="Stubbendieck R."/>
            <person name="Wendt-Pienkowski E."/>
        </authorList>
    </citation>
    <scope>NUCLEOTIDE SEQUENCE</scope>
    <source>
        <strain evidence="6">SID12501</strain>
    </source>
</reference>
<keyword evidence="3" id="KW-0804">Transcription</keyword>
<organism evidence="6">
    <name type="scientific">Streptomyces sp. SID12501</name>
    <dbReference type="NCBI Taxonomy" id="2706042"/>
    <lineage>
        <taxon>Bacteria</taxon>
        <taxon>Bacillati</taxon>
        <taxon>Actinomycetota</taxon>
        <taxon>Actinomycetes</taxon>
        <taxon>Kitasatosporales</taxon>
        <taxon>Streptomycetaceae</taxon>
        <taxon>Streptomyces</taxon>
    </lineage>
</organism>
<name>A0A6B3C0W4_9ACTN</name>
<dbReference type="PANTHER" id="PTHR44688:SF16">
    <property type="entry name" value="DNA-BINDING TRANSCRIPTIONAL ACTIVATOR DEVR_DOSR"/>
    <property type="match status" value="1"/>
</dbReference>
<dbReference type="AlphaFoldDB" id="A0A6B3C0W4"/>
<evidence type="ECO:0000313" key="6">
    <source>
        <dbReference type="EMBL" id="NEC90106.1"/>
    </source>
</evidence>
<evidence type="ECO:0000256" key="1">
    <source>
        <dbReference type="ARBA" id="ARBA00023015"/>
    </source>
</evidence>
<dbReference type="InterPro" id="IPR036388">
    <property type="entry name" value="WH-like_DNA-bd_sf"/>
</dbReference>
<dbReference type="GO" id="GO:0006355">
    <property type="term" value="P:regulation of DNA-templated transcription"/>
    <property type="evidence" value="ECO:0007669"/>
    <property type="project" value="InterPro"/>
</dbReference>
<dbReference type="Gene3D" id="1.10.10.10">
    <property type="entry name" value="Winged helix-like DNA-binding domain superfamily/Winged helix DNA-binding domain"/>
    <property type="match status" value="1"/>
</dbReference>
<dbReference type="GO" id="GO:0003677">
    <property type="term" value="F:DNA binding"/>
    <property type="evidence" value="ECO:0007669"/>
    <property type="project" value="UniProtKB-KW"/>
</dbReference>
<feature type="region of interest" description="Disordered" evidence="4">
    <location>
        <begin position="40"/>
        <end position="66"/>
    </location>
</feature>
<gene>
    <name evidence="6" type="ORF">G3I71_30870</name>
</gene>
<evidence type="ECO:0000256" key="2">
    <source>
        <dbReference type="ARBA" id="ARBA00023125"/>
    </source>
</evidence>
<dbReference type="CDD" id="cd06170">
    <property type="entry name" value="LuxR_C_like"/>
    <property type="match status" value="1"/>
</dbReference>
<dbReference type="Pfam" id="PF00196">
    <property type="entry name" value="GerE"/>
    <property type="match status" value="1"/>
</dbReference>
<dbReference type="PANTHER" id="PTHR44688">
    <property type="entry name" value="DNA-BINDING TRANSCRIPTIONAL ACTIVATOR DEVR_DOSR"/>
    <property type="match status" value="1"/>
</dbReference>
<keyword evidence="1" id="KW-0805">Transcription regulation</keyword>
<dbReference type="EMBL" id="JAAGLU010000029">
    <property type="protein sequence ID" value="NEC90106.1"/>
    <property type="molecule type" value="Genomic_DNA"/>
</dbReference>
<dbReference type="SMART" id="SM00421">
    <property type="entry name" value="HTH_LUXR"/>
    <property type="match status" value="1"/>
</dbReference>
<evidence type="ECO:0000259" key="5">
    <source>
        <dbReference type="PROSITE" id="PS50043"/>
    </source>
</evidence>
<proteinExistence type="predicted"/>
<evidence type="ECO:0000256" key="4">
    <source>
        <dbReference type="SAM" id="MobiDB-lite"/>
    </source>
</evidence>
<dbReference type="InterPro" id="IPR016032">
    <property type="entry name" value="Sig_transdc_resp-reg_C-effctor"/>
</dbReference>
<evidence type="ECO:0000256" key="3">
    <source>
        <dbReference type="ARBA" id="ARBA00023163"/>
    </source>
</evidence>
<sequence length="150" mass="16040">MARLEEPVRELLGEAAFTRALVEGSRASLPELLASLVPAPAPPAATPAGPLSPDTRTRIGPLTPRQTEVSRLVTAGLSNRQIAHRLAISEWTVVNHIRDTMKKLGCSSRVEIAGWMHHSGLRPSPEPPLFRRTALPPSAPSLSGPTLIPS</sequence>
<comment type="caution">
    <text evidence="6">The sequence shown here is derived from an EMBL/GenBank/DDBJ whole genome shotgun (WGS) entry which is preliminary data.</text>
</comment>
<feature type="domain" description="HTH luxR-type" evidence="5">
    <location>
        <begin position="55"/>
        <end position="120"/>
    </location>
</feature>
<accession>A0A6B3C0W4</accession>
<keyword evidence="2" id="KW-0238">DNA-binding</keyword>
<protein>
    <submittedName>
        <fullName evidence="6">Response regulator transcription factor</fullName>
    </submittedName>
</protein>
<dbReference type="SUPFAM" id="SSF46894">
    <property type="entry name" value="C-terminal effector domain of the bipartite response regulators"/>
    <property type="match status" value="1"/>
</dbReference>
<dbReference type="PROSITE" id="PS50043">
    <property type="entry name" value="HTH_LUXR_2"/>
    <property type="match status" value="1"/>
</dbReference>
<dbReference type="PRINTS" id="PR00038">
    <property type="entry name" value="HTHLUXR"/>
</dbReference>